<dbReference type="SUPFAM" id="SSF53795">
    <property type="entry name" value="PEP carboxykinase-like"/>
    <property type="match status" value="1"/>
</dbReference>
<comment type="caution">
    <text evidence="2">The sequence shown here is derived from an EMBL/GenBank/DDBJ whole genome shotgun (WGS) entry which is preliminary data.</text>
</comment>
<reference evidence="3" key="1">
    <citation type="journal article" date="2019" name="Int. J. Syst. Evol. Microbiol.">
        <title>The Global Catalogue of Microorganisms (GCM) 10K type strain sequencing project: providing services to taxonomists for standard genome sequencing and annotation.</title>
        <authorList>
            <consortium name="The Broad Institute Genomics Platform"/>
            <consortium name="The Broad Institute Genome Sequencing Center for Infectious Disease"/>
            <person name="Wu L."/>
            <person name="Ma J."/>
        </authorList>
    </citation>
    <scope>NUCLEOTIDE SEQUENCE [LARGE SCALE GENOMIC DNA]</scope>
    <source>
        <strain evidence="3">NBRC 101365</strain>
    </source>
</reference>
<proteinExistence type="predicted"/>
<dbReference type="Gene3D" id="3.90.550.10">
    <property type="entry name" value="Spore Coat Polysaccharide Biosynthesis Protein SpsA, Chain A"/>
    <property type="match status" value="1"/>
</dbReference>
<dbReference type="InterPro" id="IPR001173">
    <property type="entry name" value="Glyco_trans_2-like"/>
</dbReference>
<organism evidence="2 3">
    <name type="scientific">Labrys miyagiensis</name>
    <dbReference type="NCBI Taxonomy" id="346912"/>
    <lineage>
        <taxon>Bacteria</taxon>
        <taxon>Pseudomonadati</taxon>
        <taxon>Pseudomonadota</taxon>
        <taxon>Alphaproteobacteria</taxon>
        <taxon>Hyphomicrobiales</taxon>
        <taxon>Xanthobacteraceae</taxon>
        <taxon>Labrys</taxon>
    </lineage>
</organism>
<evidence type="ECO:0000259" key="1">
    <source>
        <dbReference type="Pfam" id="PF00535"/>
    </source>
</evidence>
<sequence>MNDSRIAFRLGPINLVLRYPEALDEEIWPYFSHFPASPEGEPATTLHLRPAAEGRLDLCNDDRLIWRGLTWPDALHPILDEIGRILAAMSTQPVLRAAAVRGDGKAVLIAGPPGSGKTGLAAWFVGQGFEFLADNLVAIAGGRGKLNPIALALSPHAAVSPKILAWPGFADAYATLTGHGAIIRLEDAAPDHPQQVSCGLILVPSFHEGAPPAIEPIPAERLRFFLEQAAHPDQSLSSAASETLTDFARTVPAVLLRFGSYKQLPGFLDQFIHNALQANLGALGLARLVKAGSPRPPAGAAVSERPAVEAVSVQPATARPRKRLSIGMATYDDYDGVYFTLQALRLYHPEVAGEVEFIVVDNNPDGVCGESLRKLARSIPNYRYVPVADSIGTAVRDVVMREAASDLVMCLDCHVLVVSGAIARLLHYFDDNPDSIDLLQGPLVNDDLMAISTHWKPRWQQGMLGGWDLDEAGRSPDAPPFDIPMQGLGLYACRRAAWPGYNRHFRGFGGEEGYIHEKFRQAGGRTLCLPFLRWLHRFERPMGAPYRISWHDRIRNYMIGFDELGLPMEEMLAHFRAHVGPVAEAIIRQTEQEIERMRAGAG</sequence>
<evidence type="ECO:0000313" key="2">
    <source>
        <dbReference type="EMBL" id="GLS23810.1"/>
    </source>
</evidence>
<dbReference type="CDD" id="cd00761">
    <property type="entry name" value="Glyco_tranf_GTA_type"/>
    <property type="match status" value="1"/>
</dbReference>
<dbReference type="InterPro" id="IPR029044">
    <property type="entry name" value="Nucleotide-diphossugar_trans"/>
</dbReference>
<dbReference type="Pfam" id="PF00535">
    <property type="entry name" value="Glycos_transf_2"/>
    <property type="match status" value="1"/>
</dbReference>
<dbReference type="EMBL" id="BSPC01000085">
    <property type="protein sequence ID" value="GLS23810.1"/>
    <property type="molecule type" value="Genomic_DNA"/>
</dbReference>
<dbReference type="SUPFAM" id="SSF53448">
    <property type="entry name" value="Nucleotide-diphospho-sugar transferases"/>
    <property type="match status" value="1"/>
</dbReference>
<dbReference type="Gene3D" id="3.40.50.300">
    <property type="entry name" value="P-loop containing nucleotide triphosphate hydrolases"/>
    <property type="match status" value="1"/>
</dbReference>
<accession>A0ABQ6CUL4</accession>
<feature type="domain" description="Glycosyltransferase 2-like" evidence="1">
    <location>
        <begin position="325"/>
        <end position="456"/>
    </location>
</feature>
<dbReference type="RefSeq" id="WP_284316741.1">
    <property type="nucleotide sequence ID" value="NZ_BSPC01000085.1"/>
</dbReference>
<keyword evidence="3" id="KW-1185">Reference proteome</keyword>
<evidence type="ECO:0000313" key="3">
    <source>
        <dbReference type="Proteomes" id="UP001156882"/>
    </source>
</evidence>
<dbReference type="InterPro" id="IPR027417">
    <property type="entry name" value="P-loop_NTPase"/>
</dbReference>
<name>A0ABQ6CUL4_9HYPH</name>
<dbReference type="Proteomes" id="UP001156882">
    <property type="component" value="Unassembled WGS sequence"/>
</dbReference>
<gene>
    <name evidence="2" type="ORF">GCM10007874_68310</name>
</gene>
<protein>
    <recommendedName>
        <fullName evidence="1">Glycosyltransferase 2-like domain-containing protein</fullName>
    </recommendedName>
</protein>